<accession>A0A562TTB8</accession>
<gene>
    <name evidence="2" type="ORF">JN11_03940</name>
</gene>
<evidence type="ECO:0000313" key="3">
    <source>
        <dbReference type="Proteomes" id="UP000317010"/>
    </source>
</evidence>
<proteinExistence type="predicted"/>
<name>A0A562TTB8_9SPHI</name>
<dbReference type="AlphaFoldDB" id="A0A562TTB8"/>
<dbReference type="RefSeq" id="WP_144915207.1">
    <property type="nucleotide sequence ID" value="NZ_VLLI01000012.1"/>
</dbReference>
<protein>
    <submittedName>
        <fullName evidence="2">Uncharacterized protein DUF4325</fullName>
    </submittedName>
</protein>
<dbReference type="Pfam" id="PF14213">
    <property type="entry name" value="DUF4325"/>
    <property type="match status" value="1"/>
</dbReference>
<keyword evidence="3" id="KW-1185">Reference proteome</keyword>
<feature type="domain" description="DUF4325" evidence="1">
    <location>
        <begin position="34"/>
        <end position="96"/>
    </location>
</feature>
<dbReference type="EMBL" id="VLLI01000012">
    <property type="protein sequence ID" value="TWI96827.1"/>
    <property type="molecule type" value="Genomic_DNA"/>
</dbReference>
<dbReference type="OrthoDB" id="1551124at2"/>
<comment type="caution">
    <text evidence="2">The sequence shown here is derived from an EMBL/GenBank/DDBJ whole genome shotgun (WGS) entry which is preliminary data.</text>
</comment>
<evidence type="ECO:0000259" key="1">
    <source>
        <dbReference type="Pfam" id="PF14213"/>
    </source>
</evidence>
<organism evidence="2 3">
    <name type="scientific">Mucilaginibacter frigoritolerans</name>
    <dbReference type="NCBI Taxonomy" id="652788"/>
    <lineage>
        <taxon>Bacteria</taxon>
        <taxon>Pseudomonadati</taxon>
        <taxon>Bacteroidota</taxon>
        <taxon>Sphingobacteriia</taxon>
        <taxon>Sphingobacteriales</taxon>
        <taxon>Sphingobacteriaceae</taxon>
        <taxon>Mucilaginibacter</taxon>
    </lineage>
</organism>
<sequence length="117" mass="13655">MDRITVKIARDFSRTPGPRYIKEGKWSGEQFRTEKFYSIFDDAIKNDKIVVVDLDGTLGYGTSFLEEIFGGLIREHHLDYNQILNHLELISNEEPYLMTDIFAYLKDAHEESLVDNH</sequence>
<evidence type="ECO:0000313" key="2">
    <source>
        <dbReference type="EMBL" id="TWI96827.1"/>
    </source>
</evidence>
<dbReference type="Proteomes" id="UP000317010">
    <property type="component" value="Unassembled WGS sequence"/>
</dbReference>
<dbReference type="InterPro" id="IPR025474">
    <property type="entry name" value="DUF4325"/>
</dbReference>
<reference evidence="2 3" key="1">
    <citation type="submission" date="2019-07" db="EMBL/GenBank/DDBJ databases">
        <title>Genomic Encyclopedia of Archaeal and Bacterial Type Strains, Phase II (KMG-II): from individual species to whole genera.</title>
        <authorList>
            <person name="Goeker M."/>
        </authorList>
    </citation>
    <scope>NUCLEOTIDE SEQUENCE [LARGE SCALE GENOMIC DNA]</scope>
    <source>
        <strain evidence="2 3">ATCC BAA-1854</strain>
    </source>
</reference>